<evidence type="ECO:0000313" key="8">
    <source>
        <dbReference type="EMBL" id="KAB7726132.1"/>
    </source>
</evidence>
<evidence type="ECO:0000256" key="3">
    <source>
        <dbReference type="ARBA" id="ARBA00022676"/>
    </source>
</evidence>
<dbReference type="InterPro" id="IPR026461">
    <property type="entry name" value="Trfase_2_rSAM/seldom_assoc"/>
</dbReference>
<evidence type="ECO:0000259" key="7">
    <source>
        <dbReference type="Pfam" id="PF00535"/>
    </source>
</evidence>
<dbReference type="SUPFAM" id="SSF53448">
    <property type="entry name" value="Nucleotide-diphospho-sugar transferases"/>
    <property type="match status" value="1"/>
</dbReference>
<feature type="transmembrane region" description="Helical" evidence="6">
    <location>
        <begin position="214"/>
        <end position="234"/>
    </location>
</feature>
<dbReference type="PANTHER" id="PTHR43646:SF2">
    <property type="entry name" value="GLYCOSYLTRANSFERASE 2-LIKE DOMAIN-CONTAINING PROTEIN"/>
    <property type="match status" value="1"/>
</dbReference>
<dbReference type="GO" id="GO:0005886">
    <property type="term" value="C:plasma membrane"/>
    <property type="evidence" value="ECO:0007669"/>
    <property type="project" value="UniProtKB-SubCell"/>
</dbReference>
<evidence type="ECO:0000313" key="9">
    <source>
        <dbReference type="Proteomes" id="UP000488299"/>
    </source>
</evidence>
<sequence length="247" mass="28167">MVSIIIPTLNEEQALPRTLRMLRGLWPAPVEIIVADGGSTDQTVAIVQSWQTELPLLRLIECAQQGRAYQMNQGAQAAQGSILCFLHADTLLPDDALAVIERTLHNSSVAAGGFISLMRGDTQTRWLTSFHNYIKSYYAPLLFRPYLFVAKGARLLFGDQVIFCRREQFMRCGGYRDDLPIMEEADLLLRLVQFGRIRQVNRVVESSDRRVAKWGFWRANAIFLTIGFLWGVGFSPERLKRLYEDIR</sequence>
<name>A0A7J5TS85_9BACT</name>
<dbReference type="EMBL" id="WELI01000017">
    <property type="protein sequence ID" value="KAB7726132.1"/>
    <property type="molecule type" value="Genomic_DNA"/>
</dbReference>
<reference evidence="8 9" key="1">
    <citation type="submission" date="2019-10" db="EMBL/GenBank/DDBJ databases">
        <title>Rudanella paleaurantiibacter sp. nov., isolated from sludge.</title>
        <authorList>
            <person name="Xu S.Q."/>
        </authorList>
    </citation>
    <scope>NUCLEOTIDE SEQUENCE [LARGE SCALE GENOMIC DNA]</scope>
    <source>
        <strain evidence="8 9">HX-22-17</strain>
    </source>
</reference>
<dbReference type="NCBIfam" id="TIGR04283">
    <property type="entry name" value="glyco_like_mftF"/>
    <property type="match status" value="1"/>
</dbReference>
<keyword evidence="6" id="KW-0812">Transmembrane</keyword>
<evidence type="ECO:0000256" key="4">
    <source>
        <dbReference type="ARBA" id="ARBA00022679"/>
    </source>
</evidence>
<dbReference type="PANTHER" id="PTHR43646">
    <property type="entry name" value="GLYCOSYLTRANSFERASE"/>
    <property type="match status" value="1"/>
</dbReference>
<dbReference type="GO" id="GO:0016757">
    <property type="term" value="F:glycosyltransferase activity"/>
    <property type="evidence" value="ECO:0007669"/>
    <property type="project" value="UniProtKB-KW"/>
</dbReference>
<proteinExistence type="predicted"/>
<feature type="domain" description="Glycosyltransferase 2-like" evidence="7">
    <location>
        <begin position="3"/>
        <end position="138"/>
    </location>
</feature>
<dbReference type="AlphaFoldDB" id="A0A7J5TS85"/>
<keyword evidence="4 8" id="KW-0808">Transferase</keyword>
<comment type="subcellular location">
    <subcellularLocation>
        <location evidence="1">Cell membrane</location>
    </subcellularLocation>
</comment>
<evidence type="ECO:0000256" key="2">
    <source>
        <dbReference type="ARBA" id="ARBA00022475"/>
    </source>
</evidence>
<dbReference type="InterPro" id="IPR029044">
    <property type="entry name" value="Nucleotide-diphossugar_trans"/>
</dbReference>
<dbReference type="RefSeq" id="WP_152126901.1">
    <property type="nucleotide sequence ID" value="NZ_WELI01000017.1"/>
</dbReference>
<keyword evidence="6" id="KW-1133">Transmembrane helix</keyword>
<keyword evidence="9" id="KW-1185">Reference proteome</keyword>
<evidence type="ECO:0000256" key="5">
    <source>
        <dbReference type="ARBA" id="ARBA00023136"/>
    </source>
</evidence>
<keyword evidence="3" id="KW-0328">Glycosyltransferase</keyword>
<comment type="caution">
    <text evidence="8">The sequence shown here is derived from an EMBL/GenBank/DDBJ whole genome shotgun (WGS) entry which is preliminary data.</text>
</comment>
<evidence type="ECO:0000256" key="1">
    <source>
        <dbReference type="ARBA" id="ARBA00004236"/>
    </source>
</evidence>
<organism evidence="8 9">
    <name type="scientific">Rudanella paleaurantiibacter</name>
    <dbReference type="NCBI Taxonomy" id="2614655"/>
    <lineage>
        <taxon>Bacteria</taxon>
        <taxon>Pseudomonadati</taxon>
        <taxon>Bacteroidota</taxon>
        <taxon>Cytophagia</taxon>
        <taxon>Cytophagales</taxon>
        <taxon>Cytophagaceae</taxon>
        <taxon>Rudanella</taxon>
    </lineage>
</organism>
<evidence type="ECO:0000256" key="6">
    <source>
        <dbReference type="SAM" id="Phobius"/>
    </source>
</evidence>
<dbReference type="InterPro" id="IPR001173">
    <property type="entry name" value="Glyco_trans_2-like"/>
</dbReference>
<dbReference type="Proteomes" id="UP000488299">
    <property type="component" value="Unassembled WGS sequence"/>
</dbReference>
<gene>
    <name evidence="8" type="ORF">F5984_24965</name>
</gene>
<dbReference type="Pfam" id="PF00535">
    <property type="entry name" value="Glycos_transf_2"/>
    <property type="match status" value="1"/>
</dbReference>
<keyword evidence="2" id="KW-1003">Cell membrane</keyword>
<protein>
    <submittedName>
        <fullName evidence="8">Glycosyltransferase</fullName>
    </submittedName>
</protein>
<dbReference type="CDD" id="cd02522">
    <property type="entry name" value="GT_2_like_a"/>
    <property type="match status" value="1"/>
</dbReference>
<keyword evidence="5 6" id="KW-0472">Membrane</keyword>
<dbReference type="Gene3D" id="3.90.550.10">
    <property type="entry name" value="Spore Coat Polysaccharide Biosynthesis Protein SpsA, Chain A"/>
    <property type="match status" value="1"/>
</dbReference>
<accession>A0A7J5TS85</accession>